<dbReference type="InterPro" id="IPR014974">
    <property type="entry name" value="DUF1833"/>
</dbReference>
<dbReference type="Proteomes" id="UP000254331">
    <property type="component" value="Unassembled WGS sequence"/>
</dbReference>
<dbReference type="RefSeq" id="WP_115370274.1">
    <property type="nucleotide sequence ID" value="NZ_UGTW01000001.1"/>
</dbReference>
<name>A0A379F441_PROVU</name>
<evidence type="ECO:0000313" key="2">
    <source>
        <dbReference type="Proteomes" id="UP000254331"/>
    </source>
</evidence>
<accession>A0A379F441</accession>
<dbReference type="AlphaFoldDB" id="A0A379F441"/>
<gene>
    <name evidence="1" type="ORF">NCTC10376_00193</name>
</gene>
<evidence type="ECO:0000313" key="1">
    <source>
        <dbReference type="EMBL" id="SUC14389.1"/>
    </source>
</evidence>
<protein>
    <submittedName>
        <fullName evidence="1">Domain of uncharacterized function (DUF1833)</fullName>
    </submittedName>
</protein>
<proteinExistence type="predicted"/>
<organism evidence="1 2">
    <name type="scientific">Proteus vulgaris</name>
    <dbReference type="NCBI Taxonomy" id="585"/>
    <lineage>
        <taxon>Bacteria</taxon>
        <taxon>Pseudomonadati</taxon>
        <taxon>Pseudomonadota</taxon>
        <taxon>Gammaproteobacteria</taxon>
        <taxon>Enterobacterales</taxon>
        <taxon>Morganellaceae</taxon>
        <taxon>Proteus</taxon>
    </lineage>
</organism>
<sequence>MPTLREYRAQRPNRILYETLQFSHPSFGDIYLVSYQVFPKVLGGVEYQPCNFELSDSQQSRTPIIDASVKFSRVAQDFKQKLKLWKSFNRMTPIEATYRLFDEKNKGTAITRWKLFMKDVSMDHESVTVTLSMSNPLNKNIGRIYEPQEWPGLEAV</sequence>
<dbReference type="EMBL" id="UGTW01000001">
    <property type="protein sequence ID" value="SUC14389.1"/>
    <property type="molecule type" value="Genomic_DNA"/>
</dbReference>
<reference evidence="1 2" key="1">
    <citation type="submission" date="2018-06" db="EMBL/GenBank/DDBJ databases">
        <authorList>
            <consortium name="Pathogen Informatics"/>
            <person name="Doyle S."/>
        </authorList>
    </citation>
    <scope>NUCLEOTIDE SEQUENCE [LARGE SCALE GENOMIC DNA]</scope>
    <source>
        <strain evidence="1 2">NCTC10376</strain>
    </source>
</reference>
<dbReference type="Pfam" id="PF08875">
    <property type="entry name" value="DUF1833"/>
    <property type="match status" value="1"/>
</dbReference>